<dbReference type="AlphaFoldDB" id="A0A1M7EAW7"/>
<proteinExistence type="predicted"/>
<organism evidence="1 2">
    <name type="scientific">Flavobacterium saccharophilum</name>
    <dbReference type="NCBI Taxonomy" id="29534"/>
    <lineage>
        <taxon>Bacteria</taxon>
        <taxon>Pseudomonadati</taxon>
        <taxon>Bacteroidota</taxon>
        <taxon>Flavobacteriia</taxon>
        <taxon>Flavobacteriales</taxon>
        <taxon>Flavobacteriaceae</taxon>
        <taxon>Flavobacterium</taxon>
    </lineage>
</organism>
<name>A0A1M7EAW7_9FLAO</name>
<reference evidence="2" key="1">
    <citation type="submission" date="2016-11" db="EMBL/GenBank/DDBJ databases">
        <authorList>
            <person name="Varghese N."/>
            <person name="Submissions S."/>
        </authorList>
    </citation>
    <scope>NUCLEOTIDE SEQUENCE [LARGE SCALE GENOMIC DNA]</scope>
    <source>
        <strain evidence="2">DSM 1811</strain>
    </source>
</reference>
<dbReference type="PROSITE" id="PS51257">
    <property type="entry name" value="PROKAR_LIPOPROTEIN"/>
    <property type="match status" value="1"/>
</dbReference>
<accession>A0A1M7EAW7</accession>
<dbReference type="EMBL" id="FRBY01000002">
    <property type="protein sequence ID" value="SHL88941.1"/>
    <property type="molecule type" value="Genomic_DNA"/>
</dbReference>
<dbReference type="STRING" id="29534.SAMN05444366_1933"/>
<protein>
    <recommendedName>
        <fullName evidence="3">Lipoprotein</fullName>
    </recommendedName>
</protein>
<gene>
    <name evidence="1" type="ORF">SAMN05444366_1933</name>
</gene>
<sequence length="199" mass="23458">MKRILFLIIILGLISCNKNKDSEGNVEVDQIIDYSDNIDFELEQIDKVEIFSYPDRLSWDTLRHREEIIRNNKIDFDTSMINEKITLLKKPKIKELFDLIKNHCKNEGDIAPYSSCYMPRNLILFYNNKNKIIAHIEVCFTCGTSSSSNNLKENWDYCKDDLKVFLKKEGIKYFVDTEELEKKEILFLDSLKAKKKIVD</sequence>
<dbReference type="RefSeq" id="WP_072971370.1">
    <property type="nucleotide sequence ID" value="NZ_FRBY01000002.1"/>
</dbReference>
<keyword evidence="2" id="KW-1185">Reference proteome</keyword>
<evidence type="ECO:0000313" key="1">
    <source>
        <dbReference type="EMBL" id="SHL88941.1"/>
    </source>
</evidence>
<dbReference type="Proteomes" id="UP000184121">
    <property type="component" value="Unassembled WGS sequence"/>
</dbReference>
<evidence type="ECO:0000313" key="2">
    <source>
        <dbReference type="Proteomes" id="UP000184121"/>
    </source>
</evidence>
<evidence type="ECO:0008006" key="3">
    <source>
        <dbReference type="Google" id="ProtNLM"/>
    </source>
</evidence>
<dbReference type="OrthoDB" id="656959at2"/>